<proteinExistence type="inferred from homology"/>
<comment type="caution">
    <text evidence="7">The sequence shown here is derived from an EMBL/GenBank/DDBJ whole genome shotgun (WGS) entry which is preliminary data.</text>
</comment>
<name>A0A0W7TND3_9FIRM</name>
<dbReference type="InterPro" id="IPR039424">
    <property type="entry name" value="SBP_5"/>
</dbReference>
<dbReference type="GO" id="GO:0042597">
    <property type="term" value="C:periplasmic space"/>
    <property type="evidence" value="ECO:0007669"/>
    <property type="project" value="UniProtKB-ARBA"/>
</dbReference>
<dbReference type="InterPro" id="IPR000914">
    <property type="entry name" value="SBP_5_dom"/>
</dbReference>
<accession>A0A0W7TND3</accession>
<comment type="similarity">
    <text evidence="2">Belongs to the bacterial solute-binding protein 5 family.</text>
</comment>
<dbReference type="Proteomes" id="UP000053433">
    <property type="component" value="Unassembled WGS sequence"/>
</dbReference>
<keyword evidence="3" id="KW-0813">Transport</keyword>
<dbReference type="EMBL" id="LMUA01000025">
    <property type="protein sequence ID" value="KUE75269.1"/>
    <property type="molecule type" value="Genomic_DNA"/>
</dbReference>
<organism evidence="7 8">
    <name type="scientific">Ruthenibacterium lactatiformans</name>
    <dbReference type="NCBI Taxonomy" id="1550024"/>
    <lineage>
        <taxon>Bacteria</taxon>
        <taxon>Bacillati</taxon>
        <taxon>Bacillota</taxon>
        <taxon>Clostridia</taxon>
        <taxon>Eubacteriales</taxon>
        <taxon>Oscillospiraceae</taxon>
        <taxon>Ruthenibacterium</taxon>
    </lineage>
</organism>
<dbReference type="GO" id="GO:0015833">
    <property type="term" value="P:peptide transport"/>
    <property type="evidence" value="ECO:0007669"/>
    <property type="project" value="TreeGrafter"/>
</dbReference>
<dbReference type="InterPro" id="IPR023765">
    <property type="entry name" value="SBP_5_CS"/>
</dbReference>
<evidence type="ECO:0000256" key="5">
    <source>
        <dbReference type="SAM" id="SignalP"/>
    </source>
</evidence>
<dbReference type="PIRSF" id="PIRSF002741">
    <property type="entry name" value="MppA"/>
    <property type="match status" value="1"/>
</dbReference>
<dbReference type="Gene3D" id="3.10.105.10">
    <property type="entry name" value="Dipeptide-binding Protein, Domain 3"/>
    <property type="match status" value="1"/>
</dbReference>
<protein>
    <recommendedName>
        <fullName evidence="6">Solute-binding protein family 5 domain-containing protein</fullName>
    </recommendedName>
</protein>
<dbReference type="Gene3D" id="3.40.190.10">
    <property type="entry name" value="Periplasmic binding protein-like II"/>
    <property type="match status" value="1"/>
</dbReference>
<dbReference type="SUPFAM" id="SSF53850">
    <property type="entry name" value="Periplasmic binding protein-like II"/>
    <property type="match status" value="1"/>
</dbReference>
<evidence type="ECO:0000259" key="6">
    <source>
        <dbReference type="Pfam" id="PF00496"/>
    </source>
</evidence>
<dbReference type="CDD" id="cd00995">
    <property type="entry name" value="PBP2_NikA_DppA_OppA_like"/>
    <property type="match status" value="1"/>
</dbReference>
<keyword evidence="4 5" id="KW-0732">Signal</keyword>
<dbReference type="PANTHER" id="PTHR30290">
    <property type="entry name" value="PERIPLASMIC BINDING COMPONENT OF ABC TRANSPORTER"/>
    <property type="match status" value="1"/>
</dbReference>
<dbReference type="InterPro" id="IPR030678">
    <property type="entry name" value="Peptide/Ni-bd"/>
</dbReference>
<feature type="domain" description="Solute-binding protein family 5" evidence="6">
    <location>
        <begin position="97"/>
        <end position="475"/>
    </location>
</feature>
<dbReference type="PANTHER" id="PTHR30290:SF9">
    <property type="entry name" value="OLIGOPEPTIDE-BINDING PROTEIN APPA"/>
    <property type="match status" value="1"/>
</dbReference>
<feature type="signal peptide" evidence="5">
    <location>
        <begin position="1"/>
        <end position="23"/>
    </location>
</feature>
<dbReference type="GO" id="GO:1904680">
    <property type="term" value="F:peptide transmembrane transporter activity"/>
    <property type="evidence" value="ECO:0007669"/>
    <property type="project" value="TreeGrafter"/>
</dbReference>
<evidence type="ECO:0000256" key="3">
    <source>
        <dbReference type="ARBA" id="ARBA00022448"/>
    </source>
</evidence>
<evidence type="ECO:0000313" key="8">
    <source>
        <dbReference type="Proteomes" id="UP000053433"/>
    </source>
</evidence>
<dbReference type="RefSeq" id="WP_058723658.1">
    <property type="nucleotide sequence ID" value="NZ_CAQJQL010000111.1"/>
</dbReference>
<sequence>MKKHWNRLISLTLALAMAVVCLAGCGGAASSEAAPSSSASGSAPAEPSGPVEQTLKLATVIEGAADKTGYPWHNPGGIALSATYRTLLLADANLTDVNPDLAESYEISDDGLVYTFVLKDGLKWSDGEDLTAEDVKYSIETLLKVSACNAIFTNAFGNIKGADAWRDGSADTLEGVQVDGNTITITLDSSYGAFLSVIAQFVILPEHATSSIDPLELNNDEYWANPVTSGAFKLGEMSAGNYYTLVPNENYEGTPWKITQIINYFVPDLITAAQAGNTYYVSTNSPETISELQKLDSMTMFPIDILFYRYFICNMEGVDGNENPVMQNPKVREAILYAIDRETLATQLFPELANVINSGVPNSYEEYNGVSYDYDPEKAKQLLEEAGYDFSHTFRILYYYTDQTSIDFMEAIAYYLREVGMTVETIQSQQGTTDLYQTRNYDIGYKGLSAFSIAEWYGEYQSTNAYFQNIFGGDTQFDELATQIAAEADPAKRSEILKELQTLEQENLYKLPLYTIGNNLFINTASVKLPDGITFGNPWYIHDMDLENWEIIA</sequence>
<dbReference type="AlphaFoldDB" id="A0A0W7TND3"/>
<evidence type="ECO:0000256" key="1">
    <source>
        <dbReference type="ARBA" id="ARBA00004193"/>
    </source>
</evidence>
<evidence type="ECO:0000256" key="2">
    <source>
        <dbReference type="ARBA" id="ARBA00005695"/>
    </source>
</evidence>
<reference evidence="7 8" key="1">
    <citation type="submission" date="2015-10" db="EMBL/GenBank/DDBJ databases">
        <title>A novel member of the family Ruminococcaceae isolated from human faeces.</title>
        <authorList>
            <person name="Shkoporov A.N."/>
            <person name="Chaplin A.V."/>
            <person name="Motuzova O.V."/>
            <person name="Kafarskaia L.I."/>
            <person name="Efimov B.A."/>
        </authorList>
    </citation>
    <scope>NUCLEOTIDE SEQUENCE [LARGE SCALE GENOMIC DNA]</scope>
    <source>
        <strain evidence="7 8">668</strain>
    </source>
</reference>
<dbReference type="Pfam" id="PF00496">
    <property type="entry name" value="SBP_bac_5"/>
    <property type="match status" value="1"/>
</dbReference>
<feature type="chain" id="PRO_5039341172" description="Solute-binding protein family 5 domain-containing protein" evidence="5">
    <location>
        <begin position="24"/>
        <end position="553"/>
    </location>
</feature>
<comment type="subcellular location">
    <subcellularLocation>
        <location evidence="1">Cell membrane</location>
        <topology evidence="1">Lipid-anchor</topology>
    </subcellularLocation>
</comment>
<evidence type="ECO:0000313" key="7">
    <source>
        <dbReference type="EMBL" id="KUE75269.1"/>
    </source>
</evidence>
<dbReference type="GO" id="GO:0043190">
    <property type="term" value="C:ATP-binding cassette (ABC) transporter complex"/>
    <property type="evidence" value="ECO:0007669"/>
    <property type="project" value="InterPro"/>
</dbReference>
<evidence type="ECO:0000256" key="4">
    <source>
        <dbReference type="ARBA" id="ARBA00022729"/>
    </source>
</evidence>
<dbReference type="PROSITE" id="PS01040">
    <property type="entry name" value="SBP_BACTERIAL_5"/>
    <property type="match status" value="1"/>
</dbReference>
<gene>
    <name evidence="7" type="ORF">ASJ35_14785</name>
</gene>